<dbReference type="AlphaFoldDB" id="A0A3S1CIP1"/>
<evidence type="ECO:0000313" key="1">
    <source>
        <dbReference type="EMBL" id="RUT04288.1"/>
    </source>
</evidence>
<reference evidence="1" key="1">
    <citation type="submission" date="2018-12" db="EMBL/GenBank/DDBJ databases">
        <authorList>
            <person name="Will S."/>
            <person name="Neumann-Schaal M."/>
            <person name="Henke P."/>
        </authorList>
    </citation>
    <scope>NUCLEOTIDE SEQUENCE</scope>
    <source>
        <strain evidence="1">PCC 7102</strain>
    </source>
</reference>
<reference evidence="1" key="2">
    <citation type="journal article" date="2019" name="Genome Biol. Evol.">
        <title>Day and night: Metabolic profiles and evolutionary relationships of six axenic non-marine cyanobacteria.</title>
        <authorList>
            <person name="Will S.E."/>
            <person name="Henke P."/>
            <person name="Boedeker C."/>
            <person name="Huang S."/>
            <person name="Brinkmann H."/>
            <person name="Rohde M."/>
            <person name="Jarek M."/>
            <person name="Friedl T."/>
            <person name="Seufert S."/>
            <person name="Schumacher M."/>
            <person name="Overmann J."/>
            <person name="Neumann-Schaal M."/>
            <person name="Petersen J."/>
        </authorList>
    </citation>
    <scope>NUCLEOTIDE SEQUENCE [LARGE SCALE GENOMIC DNA]</scope>
    <source>
        <strain evidence="1">PCC 7102</strain>
    </source>
</reference>
<comment type="caution">
    <text evidence="1">The sequence shown here is derived from an EMBL/GenBank/DDBJ whole genome shotgun (WGS) entry which is preliminary data.</text>
</comment>
<organism evidence="1 2">
    <name type="scientific">Dulcicalothrix desertica PCC 7102</name>
    <dbReference type="NCBI Taxonomy" id="232991"/>
    <lineage>
        <taxon>Bacteria</taxon>
        <taxon>Bacillati</taxon>
        <taxon>Cyanobacteriota</taxon>
        <taxon>Cyanophyceae</taxon>
        <taxon>Nostocales</taxon>
        <taxon>Calotrichaceae</taxon>
        <taxon>Dulcicalothrix</taxon>
    </lineage>
</organism>
<dbReference type="EMBL" id="RSCL01000011">
    <property type="protein sequence ID" value="RUT04288.1"/>
    <property type="molecule type" value="Genomic_DNA"/>
</dbReference>
<keyword evidence="2" id="KW-1185">Reference proteome</keyword>
<proteinExistence type="predicted"/>
<accession>A0A3S1CIP1</accession>
<name>A0A3S1CIP1_9CYAN</name>
<dbReference type="OrthoDB" id="583185at2"/>
<protein>
    <submittedName>
        <fullName evidence="1">Uncharacterized protein</fullName>
    </submittedName>
</protein>
<dbReference type="RefSeq" id="WP_127082911.1">
    <property type="nucleotide sequence ID" value="NZ_RSCL01000011.1"/>
</dbReference>
<sequence>MLINDLNYLEAVDEANNLEGGALVLPNLTALGASGSVYAEHLRGIKTYSASGPNGTTTGSESMDLSKITGGLTLVGWN</sequence>
<dbReference type="Proteomes" id="UP000271624">
    <property type="component" value="Unassembled WGS sequence"/>
</dbReference>
<gene>
    <name evidence="1" type="ORF">DSM106972_045160</name>
</gene>
<evidence type="ECO:0000313" key="2">
    <source>
        <dbReference type="Proteomes" id="UP000271624"/>
    </source>
</evidence>